<dbReference type="GO" id="GO:0003676">
    <property type="term" value="F:nucleic acid binding"/>
    <property type="evidence" value="ECO:0007669"/>
    <property type="project" value="InterPro"/>
</dbReference>
<protein>
    <recommendedName>
        <fullName evidence="2">Piwi domain-containing protein</fullName>
    </recommendedName>
</protein>
<keyword evidence="1" id="KW-0812">Transmembrane</keyword>
<dbReference type="SUPFAM" id="SSF53098">
    <property type="entry name" value="Ribonuclease H-like"/>
    <property type="match status" value="1"/>
</dbReference>
<dbReference type="InterPro" id="IPR003165">
    <property type="entry name" value="Piwi"/>
</dbReference>
<feature type="domain" description="Piwi" evidence="2">
    <location>
        <begin position="248"/>
        <end position="337"/>
    </location>
</feature>
<dbReference type="Proteomes" id="UP001152087">
    <property type="component" value="Unassembled WGS sequence"/>
</dbReference>
<sequence>MLKLHRIQIVPRDSATLGLPATQEFCRVANRDHRTICKFSGAQDPEWIELSATIVEAAQDAAKSVYFSPTMRHRKGMFQTQALKGQDEKAVSLVEASETAQTAIHKLNEFRNSKELLVKQEEAHTAEDSMWTLAALLRAIVPILSLLSSFAFGWGFGYLALSGAIALLPSKEDALVKAQEGLEAEQKVMEIEEWAIEMLNDLQRDSLRSLRALERAMTACDLQGEDNEKALQANNALNCHRRLLLIELLYRDGVSEGQYDKVVNEELPPLRKACTEVYPASDQKMGLPHFTIVVVGKRHHTRFYPTKETNADRSSNPKPGTIVDRGVTEARNWDFFL</sequence>
<dbReference type="PANTHER" id="PTHR22891">
    <property type="entry name" value="EUKARYOTIC TRANSLATION INITIATION FACTOR 2C"/>
    <property type="match status" value="1"/>
</dbReference>
<proteinExistence type="predicted"/>
<reference evidence="3" key="1">
    <citation type="submission" date="2022-09" db="EMBL/GenBank/DDBJ databases">
        <title>Fusarium specimens isolated from Avocado Roots.</title>
        <authorList>
            <person name="Stajich J."/>
            <person name="Roper C."/>
            <person name="Heimlech-Rivalta G."/>
        </authorList>
    </citation>
    <scope>NUCLEOTIDE SEQUENCE</scope>
    <source>
        <strain evidence="3">A02</strain>
    </source>
</reference>
<dbReference type="InterPro" id="IPR036397">
    <property type="entry name" value="RNaseH_sf"/>
</dbReference>
<dbReference type="EMBL" id="JAOQAV010000162">
    <property type="protein sequence ID" value="KAJ4176704.1"/>
    <property type="molecule type" value="Genomic_DNA"/>
</dbReference>
<accession>A0A9W8QUH5</accession>
<keyword evidence="1" id="KW-1133">Transmembrane helix</keyword>
<dbReference type="AlphaFoldDB" id="A0A9W8QUH5"/>
<organism evidence="3 4">
    <name type="scientific">Fusarium falciforme</name>
    <dbReference type="NCBI Taxonomy" id="195108"/>
    <lineage>
        <taxon>Eukaryota</taxon>
        <taxon>Fungi</taxon>
        <taxon>Dikarya</taxon>
        <taxon>Ascomycota</taxon>
        <taxon>Pezizomycotina</taxon>
        <taxon>Sordariomycetes</taxon>
        <taxon>Hypocreomycetidae</taxon>
        <taxon>Hypocreales</taxon>
        <taxon>Nectriaceae</taxon>
        <taxon>Fusarium</taxon>
        <taxon>Fusarium solani species complex</taxon>
    </lineage>
</organism>
<gene>
    <name evidence="3" type="ORF">NW755_014270</name>
</gene>
<dbReference type="InterPro" id="IPR012337">
    <property type="entry name" value="RNaseH-like_sf"/>
</dbReference>
<dbReference type="PROSITE" id="PS50822">
    <property type="entry name" value="PIWI"/>
    <property type="match status" value="1"/>
</dbReference>
<keyword evidence="4" id="KW-1185">Reference proteome</keyword>
<evidence type="ECO:0000313" key="3">
    <source>
        <dbReference type="EMBL" id="KAJ4176704.1"/>
    </source>
</evidence>
<name>A0A9W8QUH5_9HYPO</name>
<evidence type="ECO:0000256" key="1">
    <source>
        <dbReference type="SAM" id="Phobius"/>
    </source>
</evidence>
<dbReference type="Pfam" id="PF02171">
    <property type="entry name" value="Piwi"/>
    <property type="match status" value="1"/>
</dbReference>
<keyword evidence="1" id="KW-0472">Membrane</keyword>
<feature type="transmembrane region" description="Helical" evidence="1">
    <location>
        <begin position="139"/>
        <end position="161"/>
    </location>
</feature>
<evidence type="ECO:0000259" key="2">
    <source>
        <dbReference type="PROSITE" id="PS50822"/>
    </source>
</evidence>
<evidence type="ECO:0000313" key="4">
    <source>
        <dbReference type="Proteomes" id="UP001152087"/>
    </source>
</evidence>
<dbReference type="Gene3D" id="3.30.420.10">
    <property type="entry name" value="Ribonuclease H-like superfamily/Ribonuclease H"/>
    <property type="match status" value="1"/>
</dbReference>
<comment type="caution">
    <text evidence="3">The sequence shown here is derived from an EMBL/GenBank/DDBJ whole genome shotgun (WGS) entry which is preliminary data.</text>
</comment>